<feature type="domain" description="6-phosphogluconate dehydrogenase NADP-binding" evidence="3">
    <location>
        <begin position="2"/>
        <end position="157"/>
    </location>
</feature>
<dbReference type="GO" id="GO:0050661">
    <property type="term" value="F:NADP binding"/>
    <property type="evidence" value="ECO:0007669"/>
    <property type="project" value="InterPro"/>
</dbReference>
<proteinExistence type="predicted"/>
<dbReference type="SUPFAM" id="SSF48179">
    <property type="entry name" value="6-phosphogluconate dehydrogenase C-terminal domain-like"/>
    <property type="match status" value="1"/>
</dbReference>
<dbReference type="InterPro" id="IPR015815">
    <property type="entry name" value="HIBADH-related"/>
</dbReference>
<dbReference type="RefSeq" id="WP_130539192.1">
    <property type="nucleotide sequence ID" value="NZ_CP042431.1"/>
</dbReference>
<dbReference type="PIRSF" id="PIRSF000103">
    <property type="entry name" value="HIBADH"/>
    <property type="match status" value="1"/>
</dbReference>
<evidence type="ECO:0000313" key="4">
    <source>
        <dbReference type="EMBL" id="RZS74747.1"/>
    </source>
</evidence>
<comment type="caution">
    <text evidence="4">The sequence shown here is derived from an EMBL/GenBank/DDBJ whole genome shotgun (WGS) entry which is preliminary data.</text>
</comment>
<dbReference type="PANTHER" id="PTHR43580">
    <property type="entry name" value="OXIDOREDUCTASE GLYR1-RELATED"/>
    <property type="match status" value="1"/>
</dbReference>
<accession>A0A4Q7MZN4</accession>
<dbReference type="InterPro" id="IPR008927">
    <property type="entry name" value="6-PGluconate_DH-like_C_sf"/>
</dbReference>
<keyword evidence="1" id="KW-0560">Oxidoreductase</keyword>
<dbReference type="EMBL" id="SGXA01000001">
    <property type="protein sequence ID" value="RZS74747.1"/>
    <property type="molecule type" value="Genomic_DNA"/>
</dbReference>
<keyword evidence="5" id="KW-1185">Reference proteome</keyword>
<sequence length="282" mass="30280">MIAFIGMGLLGSNFTKALLKKGESVQVWNRTAEKAKALEASGAKAFGSIVDAVRGAQRVHVTLSDDGVVDEVLLQAAPGFSPGTVIIDHTTTSVEGAVRRTQEWAAKNITYVHVPVFMGPANALEGSGVMLISGDQAIAQKILPWLETMTGKVINLGDRIGKAAGVKLLGNMFLITLTGGFSDMLATAKAMDLPASVITDLFNEWNPGAAAPARLKRILAADYDNPSWELQMARKDARLMMEEAARGGKTLTVIPAVAREMDKWIENGYRNKDWSVIAKDNL</sequence>
<dbReference type="PANTHER" id="PTHR43580:SF2">
    <property type="entry name" value="CYTOKINE-LIKE NUCLEAR FACTOR N-PAC"/>
    <property type="match status" value="1"/>
</dbReference>
<organism evidence="4 5">
    <name type="scientific">Pseudobacter ginsenosidimutans</name>
    <dbReference type="NCBI Taxonomy" id="661488"/>
    <lineage>
        <taxon>Bacteria</taxon>
        <taxon>Pseudomonadati</taxon>
        <taxon>Bacteroidota</taxon>
        <taxon>Chitinophagia</taxon>
        <taxon>Chitinophagales</taxon>
        <taxon>Chitinophagaceae</taxon>
        <taxon>Pseudobacter</taxon>
    </lineage>
</organism>
<dbReference type="OrthoDB" id="9777604at2"/>
<dbReference type="SUPFAM" id="SSF51735">
    <property type="entry name" value="NAD(P)-binding Rossmann-fold domains"/>
    <property type="match status" value="1"/>
</dbReference>
<evidence type="ECO:0000313" key="5">
    <source>
        <dbReference type="Proteomes" id="UP000293874"/>
    </source>
</evidence>
<name>A0A4Q7MZN4_9BACT</name>
<reference evidence="4 5" key="1">
    <citation type="submission" date="2019-02" db="EMBL/GenBank/DDBJ databases">
        <title>Genomic Encyclopedia of Type Strains, Phase IV (KMG-IV): sequencing the most valuable type-strain genomes for metagenomic binning, comparative biology and taxonomic classification.</title>
        <authorList>
            <person name="Goeker M."/>
        </authorList>
    </citation>
    <scope>NUCLEOTIDE SEQUENCE [LARGE SCALE GENOMIC DNA]</scope>
    <source>
        <strain evidence="4 5">DSM 18116</strain>
    </source>
</reference>
<dbReference type="InterPro" id="IPR036291">
    <property type="entry name" value="NAD(P)-bd_dom_sf"/>
</dbReference>
<dbReference type="InterPro" id="IPR006115">
    <property type="entry name" value="6PGDH_NADP-bd"/>
</dbReference>
<feature type="active site" evidence="2">
    <location>
        <position position="167"/>
    </location>
</feature>
<dbReference type="GO" id="GO:0016491">
    <property type="term" value="F:oxidoreductase activity"/>
    <property type="evidence" value="ECO:0007669"/>
    <property type="project" value="UniProtKB-KW"/>
</dbReference>
<dbReference type="InterPro" id="IPR051265">
    <property type="entry name" value="HIBADH-related_NP60_sf"/>
</dbReference>
<dbReference type="AlphaFoldDB" id="A0A4Q7MZN4"/>
<dbReference type="Pfam" id="PF03446">
    <property type="entry name" value="NAD_binding_2"/>
    <property type="match status" value="1"/>
</dbReference>
<dbReference type="Proteomes" id="UP000293874">
    <property type="component" value="Unassembled WGS sequence"/>
</dbReference>
<evidence type="ECO:0000256" key="2">
    <source>
        <dbReference type="PIRSR" id="PIRSR000103-1"/>
    </source>
</evidence>
<dbReference type="InterPro" id="IPR013328">
    <property type="entry name" value="6PGD_dom2"/>
</dbReference>
<evidence type="ECO:0000256" key="1">
    <source>
        <dbReference type="ARBA" id="ARBA00023002"/>
    </source>
</evidence>
<protein>
    <submittedName>
        <fullName evidence="4">3-hydroxyisobutyrate dehydrogenase</fullName>
    </submittedName>
</protein>
<dbReference type="Gene3D" id="3.40.50.720">
    <property type="entry name" value="NAD(P)-binding Rossmann-like Domain"/>
    <property type="match status" value="1"/>
</dbReference>
<gene>
    <name evidence="4" type="ORF">EV199_0598</name>
</gene>
<evidence type="ECO:0000259" key="3">
    <source>
        <dbReference type="Pfam" id="PF03446"/>
    </source>
</evidence>
<dbReference type="Gene3D" id="1.10.1040.10">
    <property type="entry name" value="N-(1-d-carboxylethyl)-l-norvaline Dehydrogenase, domain 2"/>
    <property type="match status" value="1"/>
</dbReference>